<dbReference type="GO" id="GO:0045227">
    <property type="term" value="P:capsule polysaccharide biosynthetic process"/>
    <property type="evidence" value="ECO:0007669"/>
    <property type="project" value="InterPro"/>
</dbReference>
<organism evidence="1 2">
    <name type="scientific">Desulfobacter latus</name>
    <dbReference type="NCBI Taxonomy" id="2292"/>
    <lineage>
        <taxon>Bacteria</taxon>
        <taxon>Pseudomonadati</taxon>
        <taxon>Thermodesulfobacteriota</taxon>
        <taxon>Desulfobacteria</taxon>
        <taxon>Desulfobacterales</taxon>
        <taxon>Desulfobacteraceae</taxon>
        <taxon>Desulfobacter</taxon>
    </lineage>
</organism>
<reference evidence="1 2" key="1">
    <citation type="submission" date="2020-06" db="EMBL/GenBank/DDBJ databases">
        <title>High-quality draft genome of sulfate reducer Desulfobacter latus type strain AcrS2 isolated from marine sediment.</title>
        <authorList>
            <person name="Hoppe M."/>
            <person name="Larsen C.K."/>
            <person name="Marshall I.P.G."/>
            <person name="Schramm A."/>
            <person name="Marietou A.G."/>
        </authorList>
    </citation>
    <scope>NUCLEOTIDE SEQUENCE [LARGE SCALE GENOMIC DNA]</scope>
    <source>
        <strain evidence="1 2">AcRS2</strain>
    </source>
</reference>
<dbReference type="InterPro" id="IPR011989">
    <property type="entry name" value="ARM-like"/>
</dbReference>
<name>A0A850TA10_9BACT</name>
<dbReference type="RefSeq" id="WP_178367875.1">
    <property type="nucleotide sequence ID" value="NZ_JACADJ010000075.1"/>
</dbReference>
<dbReference type="Gene3D" id="1.25.10.10">
    <property type="entry name" value="Leucine-rich Repeat Variant"/>
    <property type="match status" value="1"/>
</dbReference>
<dbReference type="PRINTS" id="PR01758">
    <property type="entry name" value="CAPSULEPROTB"/>
</dbReference>
<keyword evidence="2" id="KW-1185">Reference proteome</keyword>
<dbReference type="InterPro" id="IPR008337">
    <property type="entry name" value="Capsule_biosynth_CapB"/>
</dbReference>
<evidence type="ECO:0000313" key="2">
    <source>
        <dbReference type="Proteomes" id="UP000553343"/>
    </source>
</evidence>
<comment type="caution">
    <text evidence="1">The sequence shown here is derived from an EMBL/GenBank/DDBJ whole genome shotgun (WGS) entry which is preliminary data.</text>
</comment>
<sequence length="1431" mass="164636">MKQLKKDIKQIMALDLSPMDQQLYTNEIQQLILDFFKHDKARNDTIKERLSSGYARTTAVITFLIYQLENSLAWINTLRTRQSEFNQRFTSANTRTQRNGLILKFAQDLGASSRQLKGDQKALQRFFGYDAVLERSMRRISETEYHVAFLLNRITAITAKALRESGRVSEQQRILNHIDMENRLTPLLAYRGDERVRIALFRCMAAIFGHISDQIKSEYAEERITVFIYRASLDINQPIWIQNETLELLSQMDADSFFRAADKRLFRPAGGDDFFVRKKVIRLLCDHIDKERKIKRFIPTITRDLSPFVRQTVITLIIQYLIHNPPADQDTDNQEIMPWLRHMLLKDISAQVRASALLEISKSIIPLLPYFELVTDLFADHFDQEQDAFALRTGFKTVVDCVTTLQNEKYGSLVHPFVNKVLPLIINLHQNAGSLSVRRWAALCREKLIVCLDEQAVSLMTYLGPRIEKIPPGKKGRIPKACFKGLDDEVIGRVLSVLAQDDFGLALKYGIFSNLVYRGDRFGFRFWRFIHELFTSSPDKRQGFSHTIGRKYRARISAPSTIGSELTQTKVPGEPLYCSTESGWRPYLPLVEELLHCTGIIFSDKPYRIFTSEGITDIFPPKWMIQKVYARIVLTLRFPHYAGLRNFKEAGGDAPERYIHSLRRLGFRIVFTSYQVKFKNPLTNHTNAQIIFDKPEIKSNQYNDTDPAVARFFSIGIAAYLPFSTDLWERLRYYFFSAYENSLYELGLFSILLLTCFLSKHVYAAYQVAKDRKSINLVIGGWGTRGKSGVERLKAALFEALGHGFVNKTTGCEAMFLHTYPNGRTREMFLFRPYDKATIWEHHHLLGITRKLKSKIFLWECMALTPAFVFILQRQWTKDDYSTITNTYPDHEDIQGPAGIDIPQVMTHFIPKKGILVTSEEEMTPILTHASMKKSTDIHYSGWLESGLLTPDVLDRFPYEEHPANVALVLKLCELLEIDPDFAVREMADRVVPDIGALKVYPTAPIASRRLEFINGMSANERFAALGNWRRMGFDAHNHDAQPGIMLSTIVNNRADRIPRSRTFASILVNDFNADRHFLIGSNLFGLLGFIYTEWDQFLKNKSLFDDNAMSADVALNQFKDMAQRLRILTSQDALVNRIMAMMEGLQLIPSEERIRQLSDRPEDLAAFIASQTTESDIDTILVFVKEWNEEQRAFETFSQTIETAFLHPIDDKLKTQLDSQFKSLITQWFKKKFIVIDNFHVTGNQIIQTICLHTPPGLHNKIMGLQNIKGPGLDFVYRWQAWEACWKSGQKLLDENDPERFDEGFYELTTFKDYGILCETYLLDILSKTQAAIIAQTEQYQAGLSLIKTNLENTLAAVKETLQSNVTKTRVISKIAAIIESILDAGDAVKRRKKANRIYDDLIHERISHDRAAMELKKLNQRQKGGWLNV</sequence>
<gene>
    <name evidence="1" type="ORF">HXW94_15775</name>
</gene>
<dbReference type="GO" id="GO:0016020">
    <property type="term" value="C:membrane"/>
    <property type="evidence" value="ECO:0007669"/>
    <property type="project" value="InterPro"/>
</dbReference>
<evidence type="ECO:0008006" key="3">
    <source>
        <dbReference type="Google" id="ProtNLM"/>
    </source>
</evidence>
<dbReference type="SUPFAM" id="SSF48371">
    <property type="entry name" value="ARM repeat"/>
    <property type="match status" value="1"/>
</dbReference>
<dbReference type="EMBL" id="JACADJ010000075">
    <property type="protein sequence ID" value="NWH06422.1"/>
    <property type="molecule type" value="Genomic_DNA"/>
</dbReference>
<dbReference type="InterPro" id="IPR016024">
    <property type="entry name" value="ARM-type_fold"/>
</dbReference>
<evidence type="ECO:0000313" key="1">
    <source>
        <dbReference type="EMBL" id="NWH06422.1"/>
    </source>
</evidence>
<accession>A0A850TA10</accession>
<proteinExistence type="predicted"/>
<dbReference type="Proteomes" id="UP000553343">
    <property type="component" value="Unassembled WGS sequence"/>
</dbReference>
<protein>
    <recommendedName>
        <fullName evidence="3">Poly-gamma-glutamate synthase PgsB</fullName>
    </recommendedName>
</protein>